<reference evidence="3 4" key="1">
    <citation type="submission" date="2020-02" db="EMBL/GenBank/DDBJ databases">
        <title>Complete genome sequence of Pseudomonas multiresinivorans ORNL1.</title>
        <authorList>
            <person name="Podar M."/>
        </authorList>
    </citation>
    <scope>NUCLEOTIDE SEQUENCE [LARGE SCALE GENOMIC DNA]</scope>
    <source>
        <strain evidence="4">populi</strain>
    </source>
</reference>
<organism evidence="3 4">
    <name type="scientific">Pseudomonas multiresinivorans</name>
    <dbReference type="NCBI Taxonomy" id="95301"/>
    <lineage>
        <taxon>Bacteria</taxon>
        <taxon>Pseudomonadati</taxon>
        <taxon>Pseudomonadota</taxon>
        <taxon>Gammaproteobacteria</taxon>
        <taxon>Pseudomonadales</taxon>
        <taxon>Pseudomonadaceae</taxon>
        <taxon>Pseudomonas</taxon>
    </lineage>
</organism>
<keyword evidence="2" id="KW-0812">Transmembrane</keyword>
<keyword evidence="2" id="KW-1133">Transmembrane helix</keyword>
<dbReference type="EMBL" id="CP048833">
    <property type="protein sequence ID" value="QJP08268.1"/>
    <property type="molecule type" value="Genomic_DNA"/>
</dbReference>
<keyword evidence="2" id="KW-0472">Membrane</keyword>
<feature type="transmembrane region" description="Helical" evidence="2">
    <location>
        <begin position="209"/>
        <end position="233"/>
    </location>
</feature>
<sequence length="287" mass="32554">MKRNIQYTDLKKAAKQYNNIFENHLNKRSFKSKKFWLSIVFAALMSLCFYADFLLLKNGHFLLSLIPLILLYIFEAIGLAFKTAHDEEQVTEKVRRAKLPPPDEKGLILDDSECRRAWLAREFSVPASSYPLLATEFEKIEEQISRQEKLLSGLDTRFLRHIVKAPKLLILFLLPIMGGLLTFAGQSLITSSGPFNFSELSNMKSLNFIALTACIAVGGLFILSFFLSLLVSLGSFVLDTVSLHGCSAKSRARFKRDLYIYSELPPELESSDMKSPSTARYLHREAL</sequence>
<gene>
    <name evidence="3" type="ORF">G4G71_10400</name>
</gene>
<accession>A0A7Z3GPQ9</accession>
<dbReference type="AlphaFoldDB" id="A0A7Z3GPQ9"/>
<feature type="region of interest" description="Disordered" evidence="1">
    <location>
        <begin position="268"/>
        <end position="287"/>
    </location>
</feature>
<protein>
    <submittedName>
        <fullName evidence="3">Uncharacterized protein</fullName>
    </submittedName>
</protein>
<dbReference type="Proteomes" id="UP000502549">
    <property type="component" value="Chromosome"/>
</dbReference>
<proteinExistence type="predicted"/>
<feature type="transmembrane region" description="Helical" evidence="2">
    <location>
        <begin position="61"/>
        <end position="81"/>
    </location>
</feature>
<evidence type="ECO:0000313" key="3">
    <source>
        <dbReference type="EMBL" id="QJP08268.1"/>
    </source>
</evidence>
<keyword evidence="4" id="KW-1185">Reference proteome</keyword>
<name>A0A7Z3GPQ9_9PSED</name>
<feature type="transmembrane region" description="Helical" evidence="2">
    <location>
        <begin position="35"/>
        <end position="55"/>
    </location>
</feature>
<feature type="transmembrane region" description="Helical" evidence="2">
    <location>
        <begin position="168"/>
        <end position="189"/>
    </location>
</feature>
<dbReference type="KEGG" id="pmui:G4G71_10400"/>
<evidence type="ECO:0000256" key="2">
    <source>
        <dbReference type="SAM" id="Phobius"/>
    </source>
</evidence>
<dbReference type="RefSeq" id="WP_169937360.1">
    <property type="nucleotide sequence ID" value="NZ_CP048833.1"/>
</dbReference>
<evidence type="ECO:0000313" key="4">
    <source>
        <dbReference type="Proteomes" id="UP000502549"/>
    </source>
</evidence>
<evidence type="ECO:0000256" key="1">
    <source>
        <dbReference type="SAM" id="MobiDB-lite"/>
    </source>
</evidence>